<accession>A0A5Q3S6E7</accession>
<comment type="caution">
    <text evidence="1">The sequence shown here is derived from an EMBL/GenBank/DDBJ whole genome shotgun (WGS) entry which is preliminary data.</text>
</comment>
<dbReference type="Proteomes" id="UP000486297">
    <property type="component" value="Unassembled WGS sequence"/>
</dbReference>
<dbReference type="AlphaFoldDB" id="A0A5Q3S6E7"/>
<evidence type="ECO:0000313" key="2">
    <source>
        <dbReference type="Proteomes" id="UP000486297"/>
    </source>
</evidence>
<keyword evidence="2" id="KW-1185">Reference proteome</keyword>
<dbReference type="EMBL" id="WJXO01000001">
    <property type="protein sequence ID" value="MRN39044.1"/>
    <property type="molecule type" value="Genomic_DNA"/>
</dbReference>
<gene>
    <name evidence="1" type="primary">pilV</name>
    <name evidence="1" type="ORF">GJU80_11310</name>
</gene>
<dbReference type="InterPro" id="IPR013362">
    <property type="entry name" value="Pilus_4_PilV"/>
</dbReference>
<proteinExistence type="predicted"/>
<evidence type="ECO:0000313" key="1">
    <source>
        <dbReference type="EMBL" id="MRN39044.1"/>
    </source>
</evidence>
<name>A0A5Q3S6E7_9NEIS</name>
<dbReference type="NCBIfam" id="TIGR02523">
    <property type="entry name" value="type_IV_pilV"/>
    <property type="match status" value="1"/>
</dbReference>
<protein>
    <submittedName>
        <fullName evidence="1">Type IV pilus modification protein PilV</fullName>
    </submittedName>
</protein>
<sequence length="191" mass="21285">MTLIEVLISMFVLAIGILALLSVQLRAVSSVREGETQTIVSQITQNMIEGMLINPVLSVESKTDISGNEVERVVKKSYDHYLTTDKKKSSGIESKDNFAISQIEEFRQALLSAFPDKQVFFVICRDDSGKAPTYASPTPKWECSGSGDTVIKVLWLADAEEEEDNEENKKNKSLITSGNYIVYTHQSRVTE</sequence>
<organism evidence="1 2">
    <name type="scientific">Neisseria brasiliensis</name>
    <dbReference type="NCBI Taxonomy" id="2666100"/>
    <lineage>
        <taxon>Bacteria</taxon>
        <taxon>Pseudomonadati</taxon>
        <taxon>Pseudomonadota</taxon>
        <taxon>Betaproteobacteria</taxon>
        <taxon>Neisseriales</taxon>
        <taxon>Neisseriaceae</taxon>
        <taxon>Neisseria</taxon>
    </lineage>
</organism>
<reference evidence="1" key="1">
    <citation type="journal article" name="Emerg. Infect. Dis.">
        <title>Two cases of a newly characterized neisseria species.</title>
        <authorList>
            <person name="Mustapha M."/>
            <person name="Lemos A.P.S."/>
            <person name="Harrison L.H."/>
            <person name="Vantyne D."/>
            <person name="Sacchi C.T."/>
        </authorList>
    </citation>
    <scope>NUCLEOTIDE SEQUENCE</scope>
    <source>
        <strain evidence="1">N.95.16</strain>
    </source>
</reference>